<keyword evidence="3" id="KW-0813">Transport</keyword>
<dbReference type="PANTHER" id="PTHR30532">
    <property type="entry name" value="IRON III DICITRATE-BINDING PERIPLASMIC PROTEIN"/>
    <property type="match status" value="1"/>
</dbReference>
<evidence type="ECO:0000256" key="2">
    <source>
        <dbReference type="ARBA" id="ARBA00008814"/>
    </source>
</evidence>
<dbReference type="PROSITE" id="PS51257">
    <property type="entry name" value="PROKAR_LIPOPROTEIN"/>
    <property type="match status" value="1"/>
</dbReference>
<evidence type="ECO:0000256" key="3">
    <source>
        <dbReference type="ARBA" id="ARBA00022448"/>
    </source>
</evidence>
<evidence type="ECO:0000313" key="7">
    <source>
        <dbReference type="EMBL" id="MBE9373734.1"/>
    </source>
</evidence>
<dbReference type="InterPro" id="IPR051313">
    <property type="entry name" value="Bact_iron-sidero_bind"/>
</dbReference>
<dbReference type="Gene3D" id="3.40.50.1980">
    <property type="entry name" value="Nitrogenase molybdenum iron protein domain"/>
    <property type="match status" value="2"/>
</dbReference>
<proteinExistence type="inferred from homology"/>
<comment type="subcellular location">
    <subcellularLocation>
        <location evidence="1">Cell envelope</location>
    </subcellularLocation>
</comment>
<dbReference type="InterPro" id="IPR002491">
    <property type="entry name" value="ABC_transptr_periplasmic_BD"/>
</dbReference>
<evidence type="ECO:0000259" key="6">
    <source>
        <dbReference type="PROSITE" id="PS50983"/>
    </source>
</evidence>
<dbReference type="EMBL" id="JADEYC010000007">
    <property type="protein sequence ID" value="MBE9373734.1"/>
    <property type="molecule type" value="Genomic_DNA"/>
</dbReference>
<evidence type="ECO:0000256" key="5">
    <source>
        <dbReference type="SAM" id="SignalP"/>
    </source>
</evidence>
<accession>A0A929FYV3</accession>
<keyword evidence="8" id="KW-1185">Reference proteome</keyword>
<reference evidence="7" key="1">
    <citation type="submission" date="2020-10" db="EMBL/GenBank/DDBJ databases">
        <title>Diversity and distribution of actinomycetes associated with coral in the coast of Hainan.</title>
        <authorList>
            <person name="Li F."/>
        </authorList>
    </citation>
    <scope>NUCLEOTIDE SEQUENCE</scope>
    <source>
        <strain evidence="7">HNM0983</strain>
    </source>
</reference>
<gene>
    <name evidence="7" type="ORF">IQ251_04635</name>
</gene>
<sequence length="336" mass="35497">MPSTVFRPRGLLIAVLLGALLAASGCADSGPPPADPPLTPATGRFPATVPTAFGDVTVPEEPQRVVALGWGDAETAVALGVRPVGAADWLEFGGDGLGPWMQQRYDTPPEMLGTMEVSLERIAALQPDVILDTRSSGDPQRYEQLSKLGVPVIAPPADAPQYLTTWQDQLDMVGAALGRTEQAAQLRAGLDAKFARAAREHPEFRGTEVALGSRTAAGYGVYLDGSNRVEFLRALGFANSRAIQRQAAPGQFTMDISPERLDLLDAELTTMFTIYTDPAEVTGDPLFRGIPSVQDGRSVLLAEDEPAAQAISSGTAPGLSFALDETVPEFAAALSR</sequence>
<dbReference type="RefSeq" id="WP_193927172.1">
    <property type="nucleotide sequence ID" value="NZ_JADEYC010000007.1"/>
</dbReference>
<comment type="caution">
    <text evidence="7">The sequence shown here is derived from an EMBL/GenBank/DDBJ whole genome shotgun (WGS) entry which is preliminary data.</text>
</comment>
<dbReference type="PANTHER" id="PTHR30532:SF24">
    <property type="entry name" value="FERRIC ENTEROBACTIN-BINDING PERIPLASMIC PROTEIN FEPB"/>
    <property type="match status" value="1"/>
</dbReference>
<dbReference type="CDD" id="cd01146">
    <property type="entry name" value="FhuD"/>
    <property type="match status" value="1"/>
</dbReference>
<feature type="signal peptide" evidence="5">
    <location>
        <begin position="1"/>
        <end position="27"/>
    </location>
</feature>
<organism evidence="7 8">
    <name type="scientific">Saccharopolyspora montiporae</name>
    <dbReference type="NCBI Taxonomy" id="2781240"/>
    <lineage>
        <taxon>Bacteria</taxon>
        <taxon>Bacillati</taxon>
        <taxon>Actinomycetota</taxon>
        <taxon>Actinomycetes</taxon>
        <taxon>Pseudonocardiales</taxon>
        <taxon>Pseudonocardiaceae</taxon>
        <taxon>Saccharopolyspora</taxon>
    </lineage>
</organism>
<feature type="domain" description="Fe/B12 periplasmic-binding" evidence="6">
    <location>
        <begin position="64"/>
        <end position="336"/>
    </location>
</feature>
<evidence type="ECO:0000256" key="4">
    <source>
        <dbReference type="ARBA" id="ARBA00022729"/>
    </source>
</evidence>
<keyword evidence="4 5" id="KW-0732">Signal</keyword>
<dbReference type="Proteomes" id="UP000598360">
    <property type="component" value="Unassembled WGS sequence"/>
</dbReference>
<evidence type="ECO:0000313" key="8">
    <source>
        <dbReference type="Proteomes" id="UP000598360"/>
    </source>
</evidence>
<protein>
    <submittedName>
        <fullName evidence="7">Iron-siderophore ABC transporter substrate-binding protein</fullName>
    </submittedName>
</protein>
<name>A0A929FYV3_9PSEU</name>
<feature type="chain" id="PRO_5036997064" evidence="5">
    <location>
        <begin position="28"/>
        <end position="336"/>
    </location>
</feature>
<evidence type="ECO:0000256" key="1">
    <source>
        <dbReference type="ARBA" id="ARBA00004196"/>
    </source>
</evidence>
<dbReference type="AlphaFoldDB" id="A0A929FYV3"/>
<dbReference type="Pfam" id="PF01497">
    <property type="entry name" value="Peripla_BP_2"/>
    <property type="match status" value="1"/>
</dbReference>
<dbReference type="SUPFAM" id="SSF53807">
    <property type="entry name" value="Helical backbone' metal receptor"/>
    <property type="match status" value="1"/>
</dbReference>
<dbReference type="GO" id="GO:0030288">
    <property type="term" value="C:outer membrane-bounded periplasmic space"/>
    <property type="evidence" value="ECO:0007669"/>
    <property type="project" value="TreeGrafter"/>
</dbReference>
<dbReference type="GO" id="GO:1901678">
    <property type="term" value="P:iron coordination entity transport"/>
    <property type="evidence" value="ECO:0007669"/>
    <property type="project" value="UniProtKB-ARBA"/>
</dbReference>
<dbReference type="PROSITE" id="PS50983">
    <property type="entry name" value="FE_B12_PBP"/>
    <property type="match status" value="1"/>
</dbReference>
<comment type="similarity">
    <text evidence="2">Belongs to the bacterial solute-binding protein 8 family.</text>
</comment>